<evidence type="ECO:0000256" key="5">
    <source>
        <dbReference type="ARBA" id="ARBA00023136"/>
    </source>
</evidence>
<feature type="transmembrane region" description="Helical" evidence="6">
    <location>
        <begin position="167"/>
        <end position="191"/>
    </location>
</feature>
<proteinExistence type="predicted"/>
<evidence type="ECO:0000256" key="3">
    <source>
        <dbReference type="ARBA" id="ARBA00022692"/>
    </source>
</evidence>
<organism evidence="9 10">
    <name type="scientific">Ottowia cancrivicina</name>
    <dbReference type="NCBI Taxonomy" id="3040346"/>
    <lineage>
        <taxon>Bacteria</taxon>
        <taxon>Pseudomonadati</taxon>
        <taxon>Pseudomonadota</taxon>
        <taxon>Betaproteobacteria</taxon>
        <taxon>Burkholderiales</taxon>
        <taxon>Comamonadaceae</taxon>
        <taxon>Ottowia</taxon>
    </lineage>
</organism>
<feature type="domain" description="Putative Na+/H+ antiporter N-terminal" evidence="8">
    <location>
        <begin position="2"/>
        <end position="110"/>
    </location>
</feature>
<gene>
    <name evidence="9" type="ORF">QB898_04820</name>
</gene>
<evidence type="ECO:0000259" key="7">
    <source>
        <dbReference type="Pfam" id="PF03553"/>
    </source>
</evidence>
<dbReference type="Pfam" id="PF03553">
    <property type="entry name" value="Na_H_antiporter"/>
    <property type="match status" value="1"/>
</dbReference>
<dbReference type="InterPro" id="IPR018461">
    <property type="entry name" value="Na/H_Antiport_NhaC-like_C"/>
</dbReference>
<dbReference type="AlphaFoldDB" id="A0AAW6RLA5"/>
<keyword evidence="4 6" id="KW-1133">Transmembrane helix</keyword>
<dbReference type="InterPro" id="IPR032813">
    <property type="entry name" value="Na_H_antiport_N"/>
</dbReference>
<evidence type="ECO:0000313" key="9">
    <source>
        <dbReference type="EMBL" id="MDG9699048.1"/>
    </source>
</evidence>
<reference evidence="9 10" key="1">
    <citation type="submission" date="2023-04" db="EMBL/GenBank/DDBJ databases">
        <title>Ottowia paracancer sp. nov., isolated from human stomach.</title>
        <authorList>
            <person name="Song Y."/>
        </authorList>
    </citation>
    <scope>NUCLEOTIDE SEQUENCE [LARGE SCALE GENOMIC DNA]</scope>
    <source>
        <strain evidence="9 10">10c7w1</strain>
    </source>
</reference>
<feature type="transmembrane region" description="Helical" evidence="6">
    <location>
        <begin position="441"/>
        <end position="458"/>
    </location>
</feature>
<dbReference type="RefSeq" id="WP_279524025.1">
    <property type="nucleotide sequence ID" value="NZ_JARVII010000007.1"/>
</dbReference>
<feature type="transmembrane region" description="Helical" evidence="6">
    <location>
        <begin position="253"/>
        <end position="272"/>
    </location>
</feature>
<feature type="transmembrane region" description="Helical" evidence="6">
    <location>
        <begin position="351"/>
        <end position="369"/>
    </location>
</feature>
<feature type="domain" description="Na+/H+ antiporter NhaC-like C-terminal" evidence="7">
    <location>
        <begin position="170"/>
        <end position="453"/>
    </location>
</feature>
<feature type="transmembrane region" description="Helical" evidence="6">
    <location>
        <begin position="211"/>
        <end position="232"/>
    </location>
</feature>
<evidence type="ECO:0000256" key="6">
    <source>
        <dbReference type="SAM" id="Phobius"/>
    </source>
</evidence>
<dbReference type="EMBL" id="JARVII010000007">
    <property type="protein sequence ID" value="MDG9699048.1"/>
    <property type="molecule type" value="Genomic_DNA"/>
</dbReference>
<evidence type="ECO:0000313" key="10">
    <source>
        <dbReference type="Proteomes" id="UP001237156"/>
    </source>
</evidence>
<comment type="caution">
    <text evidence="9">The sequence shown here is derived from an EMBL/GenBank/DDBJ whole genome shotgun (WGS) entry which is preliminary data.</text>
</comment>
<evidence type="ECO:0000256" key="4">
    <source>
        <dbReference type="ARBA" id="ARBA00022989"/>
    </source>
</evidence>
<keyword evidence="2" id="KW-1003">Cell membrane</keyword>
<dbReference type="PANTHER" id="PTHR37821">
    <property type="entry name" value="AMINO ACID TRANSPORTER YUIF-RELATED"/>
    <property type="match status" value="1"/>
</dbReference>
<keyword evidence="5 6" id="KW-0472">Membrane</keyword>
<dbReference type="Pfam" id="PF13726">
    <property type="entry name" value="Na_H_antiport_2"/>
    <property type="match status" value="1"/>
</dbReference>
<feature type="transmembrane region" description="Helical" evidence="6">
    <location>
        <begin position="141"/>
        <end position="160"/>
    </location>
</feature>
<accession>A0AAW6RLA5</accession>
<keyword evidence="10" id="KW-1185">Reference proteome</keyword>
<dbReference type="GO" id="GO:0005886">
    <property type="term" value="C:plasma membrane"/>
    <property type="evidence" value="ECO:0007669"/>
    <property type="project" value="UniProtKB-SubCell"/>
</dbReference>
<feature type="transmembrane region" description="Helical" evidence="6">
    <location>
        <begin position="308"/>
        <end position="331"/>
    </location>
</feature>
<evidence type="ECO:0000256" key="2">
    <source>
        <dbReference type="ARBA" id="ARBA00022475"/>
    </source>
</evidence>
<sequence length="459" mass="48432">MNPVVFAVCLMLALSIARVHVVFSLIISAFAGGLMADIPAATILAALPPDAVAGVTEPGVVLKLKYLVKVFEEGITAGTTTALSYAVLGAFAVAISYSGLSQAMANVIVRRATQGSGHYVKWLLIAALLLMSIMSQNLIPIHIAFIPLVVPPLLVVMNRLQLDRRMLACVITFGLVCTYMFVPYGFGDIFLNKILLGNISKFGMDVSGVNIYHAMFIPALGMLAGLAAAIFFSYRKPRHYQDLPVEGAAEQVAVKRENIIVAVIAVSIAFLAQKYTGSLILAGLLGFAIFMVSRVIHWQQADTVFNSGIRMMSMVAFIMIAANGFAAVMNATGGIEPLVRDSVAFFGNSKALVSLAMLLVGLLVTMGIGSSFSTLPIIAAIYVPICVHMGFSPLATVAIIGTAGALGDAGSPASDSTLGPTMGFNADGQHNHVKDSVIPTFIHYNIPLLLAGWVAALVL</sequence>
<dbReference type="PANTHER" id="PTHR37821:SF1">
    <property type="entry name" value="AMINO ACID TRANSPORTER YUIF-RELATED"/>
    <property type="match status" value="1"/>
</dbReference>
<name>A0AAW6RLA5_9BURK</name>
<dbReference type="InterPro" id="IPR052576">
    <property type="entry name" value="AA_Transporter-Related"/>
</dbReference>
<feature type="transmembrane region" description="Helical" evidence="6">
    <location>
        <begin position="381"/>
        <end position="406"/>
    </location>
</feature>
<keyword evidence="3 6" id="KW-0812">Transmembrane</keyword>
<evidence type="ECO:0000256" key="1">
    <source>
        <dbReference type="ARBA" id="ARBA00004651"/>
    </source>
</evidence>
<feature type="transmembrane region" description="Helical" evidence="6">
    <location>
        <begin position="278"/>
        <end position="296"/>
    </location>
</feature>
<comment type="subcellular location">
    <subcellularLocation>
        <location evidence="1">Cell membrane</location>
        <topology evidence="1">Multi-pass membrane protein</topology>
    </subcellularLocation>
</comment>
<protein>
    <submittedName>
        <fullName evidence="9">Na+/H+ antiporter NhaC family protein</fullName>
    </submittedName>
</protein>
<feature type="transmembrane region" description="Helical" evidence="6">
    <location>
        <begin position="75"/>
        <end position="98"/>
    </location>
</feature>
<evidence type="ECO:0000259" key="8">
    <source>
        <dbReference type="Pfam" id="PF13726"/>
    </source>
</evidence>
<feature type="transmembrane region" description="Helical" evidence="6">
    <location>
        <begin position="119"/>
        <end position="135"/>
    </location>
</feature>
<dbReference type="Proteomes" id="UP001237156">
    <property type="component" value="Unassembled WGS sequence"/>
</dbReference>